<dbReference type="KEGG" id="scor:J3U87_05800"/>
<dbReference type="EMBL" id="CP071793">
    <property type="protein sequence ID" value="QTD51968.1"/>
    <property type="molecule type" value="Genomic_DNA"/>
</dbReference>
<dbReference type="Proteomes" id="UP000663929">
    <property type="component" value="Chromosome"/>
</dbReference>
<protein>
    <submittedName>
        <fullName evidence="1">Uncharacterized protein</fullName>
    </submittedName>
</protein>
<reference evidence="1" key="1">
    <citation type="submission" date="2021-03" db="EMBL/GenBank/DDBJ databases">
        <title>Acanthopleuribacteraceae sp. M133.</title>
        <authorList>
            <person name="Wang G."/>
        </authorList>
    </citation>
    <scope>NUCLEOTIDE SEQUENCE</scope>
    <source>
        <strain evidence="1">M133</strain>
    </source>
</reference>
<sequence>MDAISSAISGFHTAQYRLDVATTRLSEGHVLPEVVSAQDLAQKQIEVQVSQLKEALEAESRILDLLV</sequence>
<accession>A0A8A4TSE7</accession>
<gene>
    <name evidence="1" type="ORF">J3U87_05800</name>
</gene>
<dbReference type="RefSeq" id="WP_237382080.1">
    <property type="nucleotide sequence ID" value="NZ_CP071793.1"/>
</dbReference>
<dbReference type="AlphaFoldDB" id="A0A8A4TSE7"/>
<proteinExistence type="predicted"/>
<evidence type="ECO:0000313" key="2">
    <source>
        <dbReference type="Proteomes" id="UP000663929"/>
    </source>
</evidence>
<keyword evidence="2" id="KW-1185">Reference proteome</keyword>
<organism evidence="1 2">
    <name type="scientific">Sulfidibacter corallicola</name>
    <dbReference type="NCBI Taxonomy" id="2818388"/>
    <lineage>
        <taxon>Bacteria</taxon>
        <taxon>Pseudomonadati</taxon>
        <taxon>Acidobacteriota</taxon>
        <taxon>Holophagae</taxon>
        <taxon>Acanthopleuribacterales</taxon>
        <taxon>Acanthopleuribacteraceae</taxon>
        <taxon>Sulfidibacter</taxon>
    </lineage>
</organism>
<evidence type="ECO:0000313" key="1">
    <source>
        <dbReference type="EMBL" id="QTD51968.1"/>
    </source>
</evidence>
<name>A0A8A4TSE7_SULCO</name>